<dbReference type="EMBL" id="BLXT01003740">
    <property type="protein sequence ID" value="GFO04640.1"/>
    <property type="molecule type" value="Genomic_DNA"/>
</dbReference>
<organism evidence="1 2">
    <name type="scientific">Plakobranchus ocellatus</name>
    <dbReference type="NCBI Taxonomy" id="259542"/>
    <lineage>
        <taxon>Eukaryota</taxon>
        <taxon>Metazoa</taxon>
        <taxon>Spiralia</taxon>
        <taxon>Lophotrochozoa</taxon>
        <taxon>Mollusca</taxon>
        <taxon>Gastropoda</taxon>
        <taxon>Heterobranchia</taxon>
        <taxon>Euthyneura</taxon>
        <taxon>Panpulmonata</taxon>
        <taxon>Sacoglossa</taxon>
        <taxon>Placobranchoidea</taxon>
        <taxon>Plakobranchidae</taxon>
        <taxon>Plakobranchus</taxon>
    </lineage>
</organism>
<name>A0AAV4AB76_9GAST</name>
<protein>
    <submittedName>
        <fullName evidence="1">Uncharacterized protein</fullName>
    </submittedName>
</protein>
<dbReference type="Proteomes" id="UP000735302">
    <property type="component" value="Unassembled WGS sequence"/>
</dbReference>
<reference evidence="1 2" key="1">
    <citation type="journal article" date="2021" name="Elife">
        <title>Chloroplast acquisition without the gene transfer in kleptoplastic sea slugs, Plakobranchus ocellatus.</title>
        <authorList>
            <person name="Maeda T."/>
            <person name="Takahashi S."/>
            <person name="Yoshida T."/>
            <person name="Shimamura S."/>
            <person name="Takaki Y."/>
            <person name="Nagai Y."/>
            <person name="Toyoda A."/>
            <person name="Suzuki Y."/>
            <person name="Arimoto A."/>
            <person name="Ishii H."/>
            <person name="Satoh N."/>
            <person name="Nishiyama T."/>
            <person name="Hasebe M."/>
            <person name="Maruyama T."/>
            <person name="Minagawa J."/>
            <person name="Obokata J."/>
            <person name="Shigenobu S."/>
        </authorList>
    </citation>
    <scope>NUCLEOTIDE SEQUENCE [LARGE SCALE GENOMIC DNA]</scope>
</reference>
<gene>
    <name evidence="1" type="ORF">PoB_003114500</name>
</gene>
<accession>A0AAV4AB76</accession>
<comment type="caution">
    <text evidence="1">The sequence shown here is derived from an EMBL/GenBank/DDBJ whole genome shotgun (WGS) entry which is preliminary data.</text>
</comment>
<dbReference type="AlphaFoldDB" id="A0AAV4AB76"/>
<proteinExistence type="predicted"/>
<evidence type="ECO:0000313" key="2">
    <source>
        <dbReference type="Proteomes" id="UP000735302"/>
    </source>
</evidence>
<sequence length="190" mass="21452">MPPPRDQAEDEDILPFLLVFNVLPPAATPCRRRGVDLYRKTASILQHRHPDPGQLKLLMTLFFVRLVPKRAPVMESLSLRTTTPLHPVSLGKLTSRPSISPLRIGTRRSLVFFGSRSAVQGYRTPAEIFYPFFHSRDFPSRSEQDNYVLVAESSLAPSSAAVAIILAPSFVVEGFEYMCGYERYDNLSWI</sequence>
<keyword evidence="2" id="KW-1185">Reference proteome</keyword>
<evidence type="ECO:0000313" key="1">
    <source>
        <dbReference type="EMBL" id="GFO04640.1"/>
    </source>
</evidence>